<accession>A0A2L0H4S3</accession>
<protein>
    <submittedName>
        <fullName evidence="2">Uncharacterized protein</fullName>
    </submittedName>
</protein>
<reference evidence="2 3" key="1">
    <citation type="submission" date="2017-10" db="EMBL/GenBank/DDBJ databases">
        <title>Analysis of the genome sequences of Rhizobium populations associated to common bean (phaseolus vulgaris).</title>
        <authorList>
            <person name="Bustos P."/>
            <person name="Santamaria R.I."/>
            <person name="Miranda-Sanchez F."/>
            <person name="Perez-Carrascal O."/>
            <person name="Juarez S."/>
            <person name="Lozano L."/>
            <person name="Martinez-Flores I."/>
            <person name="Vinuesa P."/>
            <person name="Martinez-Romero E."/>
            <person name="Cevallos M.A."/>
            <person name="Romero D."/>
            <person name="Davila G."/>
            <person name="Gonzalez V."/>
        </authorList>
    </citation>
    <scope>NUCLEOTIDE SEQUENCE [LARGE SCALE GENOMIC DNA]</scope>
    <source>
        <strain evidence="2 3">NXT3</strain>
    </source>
</reference>
<keyword evidence="1" id="KW-0812">Transmembrane</keyword>
<feature type="transmembrane region" description="Helical" evidence="1">
    <location>
        <begin position="60"/>
        <end position="81"/>
    </location>
</feature>
<organism evidence="2 3">
    <name type="scientific">Rhizobium fredii</name>
    <name type="common">Sinorhizobium fredii</name>
    <dbReference type="NCBI Taxonomy" id="380"/>
    <lineage>
        <taxon>Bacteria</taxon>
        <taxon>Pseudomonadati</taxon>
        <taxon>Pseudomonadota</taxon>
        <taxon>Alphaproteobacteria</taxon>
        <taxon>Hyphomicrobiales</taxon>
        <taxon>Rhizobiaceae</taxon>
        <taxon>Sinorhizobium/Ensifer group</taxon>
        <taxon>Sinorhizobium</taxon>
    </lineage>
</organism>
<evidence type="ECO:0000256" key="1">
    <source>
        <dbReference type="SAM" id="Phobius"/>
    </source>
</evidence>
<sequence length="124" mass="12706">MDARQKLENKIIGAVVSAVGNPAVPAQPGAVSPIAEAVTKKIAPEIIAATNNEPWWQSRVMWGSIVAIAAPIAAPLLSWVIGETVTISADEQANIAAALAAAGSAVGGLLAIYGRFRARKPIGE</sequence>
<evidence type="ECO:0000313" key="2">
    <source>
        <dbReference type="EMBL" id="AUX76427.1"/>
    </source>
</evidence>
<dbReference type="EMBL" id="CP024307">
    <property type="protein sequence ID" value="AUX76427.1"/>
    <property type="molecule type" value="Genomic_DNA"/>
</dbReference>
<dbReference type="AlphaFoldDB" id="A0A2L0H4S3"/>
<dbReference type="Proteomes" id="UP000239340">
    <property type="component" value="Chromosome"/>
</dbReference>
<evidence type="ECO:0000313" key="3">
    <source>
        <dbReference type="Proteomes" id="UP000239340"/>
    </source>
</evidence>
<feature type="transmembrane region" description="Helical" evidence="1">
    <location>
        <begin position="93"/>
        <end position="113"/>
    </location>
</feature>
<keyword evidence="1" id="KW-0472">Membrane</keyword>
<keyword evidence="1" id="KW-1133">Transmembrane helix</keyword>
<gene>
    <name evidence="2" type="ORF">NXT3_CH01859</name>
</gene>
<proteinExistence type="predicted"/>
<name>A0A2L0H4S3_RHIFR</name>